<name>A0AAV5QT99_9ASCO</name>
<gene>
    <name evidence="8" type="ORF">DASC09_052840</name>
</gene>
<evidence type="ECO:0000256" key="1">
    <source>
        <dbReference type="ARBA" id="ARBA00001954"/>
    </source>
</evidence>
<dbReference type="Gene3D" id="3.30.2020.30">
    <property type="match status" value="1"/>
</dbReference>
<protein>
    <recommendedName>
        <fullName evidence="7">TauD/TfdA-like domain-containing protein</fullName>
    </recommendedName>
</protein>
<evidence type="ECO:0000256" key="5">
    <source>
        <dbReference type="ARBA" id="ARBA00023002"/>
    </source>
</evidence>
<evidence type="ECO:0000256" key="4">
    <source>
        <dbReference type="ARBA" id="ARBA00022964"/>
    </source>
</evidence>
<dbReference type="EMBL" id="BTFZ01000013">
    <property type="protein sequence ID" value="GMM37959.1"/>
    <property type="molecule type" value="Genomic_DNA"/>
</dbReference>
<keyword evidence="4" id="KW-0223">Dioxygenase</keyword>
<dbReference type="SUPFAM" id="SSF51197">
    <property type="entry name" value="Clavaminate synthase-like"/>
    <property type="match status" value="1"/>
</dbReference>
<evidence type="ECO:0000313" key="9">
    <source>
        <dbReference type="Proteomes" id="UP001360560"/>
    </source>
</evidence>
<organism evidence="8 9">
    <name type="scientific">Saccharomycopsis crataegensis</name>
    <dbReference type="NCBI Taxonomy" id="43959"/>
    <lineage>
        <taxon>Eukaryota</taxon>
        <taxon>Fungi</taxon>
        <taxon>Dikarya</taxon>
        <taxon>Ascomycota</taxon>
        <taxon>Saccharomycotina</taxon>
        <taxon>Saccharomycetes</taxon>
        <taxon>Saccharomycopsidaceae</taxon>
        <taxon>Saccharomycopsis</taxon>
    </lineage>
</organism>
<evidence type="ECO:0000256" key="6">
    <source>
        <dbReference type="ARBA" id="ARBA00023004"/>
    </source>
</evidence>
<comment type="cofactor">
    <cofactor evidence="1">
        <name>Fe(2+)</name>
        <dbReference type="ChEBI" id="CHEBI:29033"/>
    </cofactor>
</comment>
<dbReference type="GO" id="GO:0045329">
    <property type="term" value="P:carnitine biosynthetic process"/>
    <property type="evidence" value="ECO:0007669"/>
    <property type="project" value="TreeGrafter"/>
</dbReference>
<dbReference type="InterPro" id="IPR042098">
    <property type="entry name" value="TauD-like_sf"/>
</dbReference>
<feature type="domain" description="TauD/TfdA-like" evidence="7">
    <location>
        <begin position="142"/>
        <end position="415"/>
    </location>
</feature>
<keyword evidence="9" id="KW-1185">Reference proteome</keyword>
<dbReference type="GO" id="GO:0051213">
    <property type="term" value="F:dioxygenase activity"/>
    <property type="evidence" value="ECO:0007669"/>
    <property type="project" value="UniProtKB-KW"/>
</dbReference>
<dbReference type="InterPro" id="IPR038492">
    <property type="entry name" value="GBBH-like_N_sf"/>
</dbReference>
<dbReference type="InterPro" id="IPR050411">
    <property type="entry name" value="AlphaKG_dependent_hydroxylases"/>
</dbReference>
<comment type="caution">
    <text evidence="8">The sequence shown here is derived from an EMBL/GenBank/DDBJ whole genome shotgun (WGS) entry which is preliminary data.</text>
</comment>
<keyword evidence="3" id="KW-0479">Metal-binding</keyword>
<dbReference type="Proteomes" id="UP001360560">
    <property type="component" value="Unassembled WGS sequence"/>
</dbReference>
<comment type="similarity">
    <text evidence="2">Belongs to the gamma-BBH/TMLD family.</text>
</comment>
<dbReference type="InterPro" id="IPR003819">
    <property type="entry name" value="TauD/TfdA-like"/>
</dbReference>
<dbReference type="AlphaFoldDB" id="A0AAV5QT99"/>
<dbReference type="GO" id="GO:0046872">
    <property type="term" value="F:metal ion binding"/>
    <property type="evidence" value="ECO:0007669"/>
    <property type="project" value="UniProtKB-KW"/>
</dbReference>
<dbReference type="Gene3D" id="3.60.130.10">
    <property type="entry name" value="Clavaminate synthase-like"/>
    <property type="match status" value="1"/>
</dbReference>
<evidence type="ECO:0000256" key="3">
    <source>
        <dbReference type="ARBA" id="ARBA00022723"/>
    </source>
</evidence>
<keyword evidence="6" id="KW-0408">Iron</keyword>
<dbReference type="GO" id="GO:0005739">
    <property type="term" value="C:mitochondrion"/>
    <property type="evidence" value="ECO:0007669"/>
    <property type="project" value="TreeGrafter"/>
</dbReference>
<accession>A0AAV5QT99</accession>
<evidence type="ECO:0000313" key="8">
    <source>
        <dbReference type="EMBL" id="GMM37959.1"/>
    </source>
</evidence>
<dbReference type="GeneID" id="90075934"/>
<sequence length="434" mass="50065">MPLKVNFWNDRVTSITFLGNQNREIPDIVNYSNVFLRDASQTPDSVETATGLKLFSTGSIARNIAPKNPPSVTTSGTEPAITIEWDDGNVSTYPESFLRKYSTSATRRSGKFYEEDEQPWTNQVIEKKKSSLVIAYDNFINDEKSLHQAFKGLNHYGVCIVKDIPTNSTKEYGKSSLESIASRIGYLKETIFGRYFDVVSKKESENLVTSNKMFHLHQDLLFYESPPAIKVLEAIKNNVTEGGENIFVDLFSAAKYVQETDPHCYSALCHTPVNFRYISKSGHQFLYTRPMIVEDLDHIDPSTNHPFIREVNYSPPNQAPFEYGITSPLKKMGQFADWENLEQYHSAKDTGDRYIFRDFHRGLKIFEKFINDEDNQFKVLLKQGEAILFNNRRLAHARTQFVDENGGGRWFRVGYMDFDIYYSRLRYLYEKYGP</sequence>
<dbReference type="RefSeq" id="XP_064854955.1">
    <property type="nucleotide sequence ID" value="XM_064998883.1"/>
</dbReference>
<proteinExistence type="inferred from homology"/>
<dbReference type="Pfam" id="PF02668">
    <property type="entry name" value="TauD"/>
    <property type="match status" value="1"/>
</dbReference>
<keyword evidence="5" id="KW-0560">Oxidoreductase</keyword>
<evidence type="ECO:0000259" key="7">
    <source>
        <dbReference type="Pfam" id="PF02668"/>
    </source>
</evidence>
<dbReference type="PANTHER" id="PTHR10696:SF25">
    <property type="entry name" value="OXIDOREDUCTASE AIM17-RELATED"/>
    <property type="match status" value="1"/>
</dbReference>
<evidence type="ECO:0000256" key="2">
    <source>
        <dbReference type="ARBA" id="ARBA00008654"/>
    </source>
</evidence>
<reference evidence="8 9" key="1">
    <citation type="journal article" date="2023" name="Elife">
        <title>Identification of key yeast species and microbe-microbe interactions impacting larval growth of Drosophila in the wild.</title>
        <authorList>
            <person name="Mure A."/>
            <person name="Sugiura Y."/>
            <person name="Maeda R."/>
            <person name="Honda K."/>
            <person name="Sakurai N."/>
            <person name="Takahashi Y."/>
            <person name="Watada M."/>
            <person name="Katoh T."/>
            <person name="Gotoh A."/>
            <person name="Gotoh Y."/>
            <person name="Taniguchi I."/>
            <person name="Nakamura K."/>
            <person name="Hayashi T."/>
            <person name="Katayama T."/>
            <person name="Uemura T."/>
            <person name="Hattori Y."/>
        </authorList>
    </citation>
    <scope>NUCLEOTIDE SEQUENCE [LARGE SCALE GENOMIC DNA]</scope>
    <source>
        <strain evidence="8 9">SC-9</strain>
    </source>
</reference>
<dbReference type="PANTHER" id="PTHR10696">
    <property type="entry name" value="GAMMA-BUTYROBETAINE HYDROXYLASE-RELATED"/>
    <property type="match status" value="1"/>
</dbReference>